<feature type="signal peptide" evidence="2">
    <location>
        <begin position="1"/>
        <end position="25"/>
    </location>
</feature>
<name>A0ABV5Y9N5_9ACTN</name>
<dbReference type="InterPro" id="IPR006059">
    <property type="entry name" value="SBP"/>
</dbReference>
<dbReference type="SUPFAM" id="SSF53850">
    <property type="entry name" value="Periplasmic binding protein-like II"/>
    <property type="match status" value="1"/>
</dbReference>
<keyword evidence="1 2" id="KW-0732">Signal</keyword>
<dbReference type="RefSeq" id="WP_378195433.1">
    <property type="nucleotide sequence ID" value="NZ_JBHLZP010000016.1"/>
</dbReference>
<evidence type="ECO:0000313" key="4">
    <source>
        <dbReference type="Proteomes" id="UP001589627"/>
    </source>
</evidence>
<evidence type="ECO:0000256" key="2">
    <source>
        <dbReference type="SAM" id="SignalP"/>
    </source>
</evidence>
<organism evidence="3 4">
    <name type="scientific">Actinoallomurus acaciae</name>
    <dbReference type="NCBI Taxonomy" id="502577"/>
    <lineage>
        <taxon>Bacteria</taxon>
        <taxon>Bacillati</taxon>
        <taxon>Actinomycetota</taxon>
        <taxon>Actinomycetes</taxon>
        <taxon>Streptosporangiales</taxon>
        <taxon>Thermomonosporaceae</taxon>
        <taxon>Actinoallomurus</taxon>
    </lineage>
</organism>
<dbReference type="PANTHER" id="PTHR30006">
    <property type="entry name" value="THIAMINE-BINDING PERIPLASMIC PROTEIN-RELATED"/>
    <property type="match status" value="1"/>
</dbReference>
<gene>
    <name evidence="3" type="ORF">ACFFNX_04310</name>
</gene>
<proteinExistence type="predicted"/>
<protein>
    <submittedName>
        <fullName evidence="3">ABC transporter substrate-binding protein</fullName>
    </submittedName>
</protein>
<dbReference type="EMBL" id="JBHLZP010000016">
    <property type="protein sequence ID" value="MFB9831408.1"/>
    <property type="molecule type" value="Genomic_DNA"/>
</dbReference>
<dbReference type="PROSITE" id="PS51257">
    <property type="entry name" value="PROKAR_LIPOPROTEIN"/>
    <property type="match status" value="1"/>
</dbReference>
<dbReference type="Pfam" id="PF13416">
    <property type="entry name" value="SBP_bac_8"/>
    <property type="match status" value="1"/>
</dbReference>
<feature type="chain" id="PRO_5046319367" evidence="2">
    <location>
        <begin position="26"/>
        <end position="373"/>
    </location>
</feature>
<reference evidence="3 4" key="1">
    <citation type="submission" date="2024-09" db="EMBL/GenBank/DDBJ databases">
        <authorList>
            <person name="Sun Q."/>
            <person name="Mori K."/>
        </authorList>
    </citation>
    <scope>NUCLEOTIDE SEQUENCE [LARGE SCALE GENOMIC DNA]</scope>
    <source>
        <strain evidence="3 4">TBRC 0563</strain>
    </source>
</reference>
<dbReference type="Gene3D" id="3.40.190.10">
    <property type="entry name" value="Periplasmic binding protein-like II"/>
    <property type="match status" value="2"/>
</dbReference>
<sequence length="373" mass="39976">MRKPTMTAGLVTLGLALAACGGTPAQDSEIGSGPGGKAAAATYQKLNGLPKDQARAEAVKEAKAAGGTLSMYTSMNADIADRITAEFTKQTGIKVSTYRGHSEDVLQRTLQEASANRLGADVVESNFSEMDALGGKKVFGPYEGTAGKQIPNEYHYDGWIASRLNILIDGWNTKLMPESDLPKSWEDLADSRFKGKISIEQSDDDWYENVTKWWKDHGKSDQEIAQLWQKIVGNAKIVNGHITVADLLAAGQTALNADNYSYEYTVVAKKGAPVTAVGSSGSNPVPAFARPNGVAVTAAAKHPAAAWLFEDWLLSDGQKVLVGEGLTPATKVPGDTTTKGLNVVPYDTKGYEAQQKKWADEWDRLISGAPKLK</sequence>
<keyword evidence="4" id="KW-1185">Reference proteome</keyword>
<accession>A0ABV5Y9N5</accession>
<evidence type="ECO:0000256" key="1">
    <source>
        <dbReference type="ARBA" id="ARBA00022729"/>
    </source>
</evidence>
<dbReference type="PANTHER" id="PTHR30006:SF24">
    <property type="entry name" value="SLL0237 PROTEIN"/>
    <property type="match status" value="1"/>
</dbReference>
<evidence type="ECO:0000313" key="3">
    <source>
        <dbReference type="EMBL" id="MFB9831408.1"/>
    </source>
</evidence>
<comment type="caution">
    <text evidence="3">The sequence shown here is derived from an EMBL/GenBank/DDBJ whole genome shotgun (WGS) entry which is preliminary data.</text>
</comment>
<dbReference type="Proteomes" id="UP001589627">
    <property type="component" value="Unassembled WGS sequence"/>
</dbReference>